<protein>
    <submittedName>
        <fullName evidence="7">P2Y purinoceptor 1</fullName>
    </submittedName>
</protein>
<evidence type="ECO:0000256" key="3">
    <source>
        <dbReference type="ARBA" id="ARBA00022989"/>
    </source>
</evidence>
<dbReference type="Proteomes" id="UP000186698">
    <property type="component" value="Chromosome 9_10L"/>
</dbReference>
<evidence type="ECO:0000313" key="6">
    <source>
        <dbReference type="Proteomes" id="UP000186698"/>
    </source>
</evidence>
<name>A0A1L8ESR3_XENLA</name>
<dbReference type="PANTHER" id="PTHR24244:SF0">
    <property type="entry name" value="G-PROTEIN COUPLED RECEPTORS FAMILY 1 PROFILE DOMAIN-CONTAINING PROTEIN"/>
    <property type="match status" value="1"/>
</dbReference>
<dbReference type="RefSeq" id="XP_018092490.1">
    <property type="nucleotide sequence ID" value="XM_018237001.2"/>
</dbReference>
<dbReference type="InterPro" id="IPR017452">
    <property type="entry name" value="GPCR_Rhodpsn_7TM"/>
</dbReference>
<evidence type="ECO:0000256" key="4">
    <source>
        <dbReference type="ARBA" id="ARBA00023136"/>
    </source>
</evidence>
<dbReference type="OMA" id="SKCLINK"/>
<dbReference type="OrthoDB" id="9936719at2759"/>
<feature type="domain" description="G-protein coupled receptors family 1 profile" evidence="5">
    <location>
        <begin position="44"/>
        <end position="298"/>
    </location>
</feature>
<accession>A0A1L8ESR3</accession>
<reference evidence="7" key="1">
    <citation type="submission" date="2025-08" db="UniProtKB">
        <authorList>
            <consortium name="RefSeq"/>
        </authorList>
    </citation>
    <scope>IDENTIFICATION</scope>
    <source>
        <strain evidence="7">J_2021</strain>
        <tissue evidence="7">Erythrocytes</tissue>
    </source>
</reference>
<dbReference type="InterPro" id="IPR000276">
    <property type="entry name" value="GPCR_Rhodpsn"/>
</dbReference>
<dbReference type="AlphaFoldDB" id="A0A1L8ESR3"/>
<evidence type="ECO:0000313" key="7">
    <source>
        <dbReference type="RefSeq" id="XP_018092490.1"/>
    </source>
</evidence>
<dbReference type="PANTHER" id="PTHR24244">
    <property type="entry name" value="NEUROPEPTIDE S RECEPTOR"/>
    <property type="match status" value="1"/>
</dbReference>
<evidence type="ECO:0000256" key="2">
    <source>
        <dbReference type="ARBA" id="ARBA00022692"/>
    </source>
</evidence>
<dbReference type="Pfam" id="PF00001">
    <property type="entry name" value="7tm_1"/>
    <property type="match status" value="1"/>
</dbReference>
<keyword evidence="2" id="KW-0812">Transmembrane</keyword>
<proteinExistence type="predicted"/>
<evidence type="ECO:0000259" key="5">
    <source>
        <dbReference type="PROSITE" id="PS50262"/>
    </source>
</evidence>
<dbReference type="GeneID" id="108701993"/>
<dbReference type="PRINTS" id="PR01157">
    <property type="entry name" value="P2YPURNOCPTR"/>
</dbReference>
<dbReference type="GO" id="GO:0016020">
    <property type="term" value="C:membrane"/>
    <property type="evidence" value="ECO:0007669"/>
    <property type="project" value="UniProtKB-SubCell"/>
</dbReference>
<dbReference type="KEGG" id="xla:108701993"/>
<dbReference type="GO" id="GO:0008188">
    <property type="term" value="F:neuropeptide receptor activity"/>
    <property type="evidence" value="ECO:0007669"/>
    <property type="project" value="InterPro"/>
</dbReference>
<keyword evidence="4" id="KW-0472">Membrane</keyword>
<sequence length="350" mass="40846">MEMDDFFGTSGNFNVSSKCLINKDFTFQYLSAVYVVVFLAGFLGNVFGLWNSFLNWKKWTSLNVFVLNLGLADLLYIITLPFFVSYYANKGVWVFGYEFCRLARCLFHVNMYASINFLTCISVQRYLGIVHPMKTLGRFKNLRPSLYISLLLWVWVIIQVLPNLLFTNMDKNDTYCHDSVINEHLPTYTPYSMVVTVTGFFIPFLIIVGCYTRILLVLKNNRSVNPNVKRKSIKLVLIVLILFFLCFFPYYSFRNFNLFSRTWQLQGTCTKALEDLYVTYQITRGLACLNSAINPLLYLVTNENFVSQFQKLKKKSCCHRFVFLGRNQANQDTKTLDFNLKELEQVSEER</sequence>
<keyword evidence="6" id="KW-1185">Reference proteome</keyword>
<dbReference type="Bgee" id="108701993">
    <property type="expression patterns" value="Expressed in heart and 3 other cell types or tissues"/>
</dbReference>
<dbReference type="PRINTS" id="PR00237">
    <property type="entry name" value="GPCRRHODOPSN"/>
</dbReference>
<dbReference type="PROSITE" id="PS50262">
    <property type="entry name" value="G_PROTEIN_RECEP_F1_2"/>
    <property type="match status" value="1"/>
</dbReference>
<dbReference type="PaxDb" id="8355-A0A1L8ESR3"/>
<dbReference type="CTD" id="108701993"/>
<dbReference type="Gene3D" id="1.20.1070.10">
    <property type="entry name" value="Rhodopsin 7-helix transmembrane proteins"/>
    <property type="match status" value="1"/>
</dbReference>
<dbReference type="InterPro" id="IPR027294">
    <property type="entry name" value="NPS_rcpt"/>
</dbReference>
<gene>
    <name evidence="7" type="primary">LOC108701993</name>
</gene>
<organism evidence="6 7">
    <name type="scientific">Xenopus laevis</name>
    <name type="common">African clawed frog</name>
    <dbReference type="NCBI Taxonomy" id="8355"/>
    <lineage>
        <taxon>Eukaryota</taxon>
        <taxon>Metazoa</taxon>
        <taxon>Chordata</taxon>
        <taxon>Craniata</taxon>
        <taxon>Vertebrata</taxon>
        <taxon>Euteleostomi</taxon>
        <taxon>Amphibia</taxon>
        <taxon>Batrachia</taxon>
        <taxon>Anura</taxon>
        <taxon>Pipoidea</taxon>
        <taxon>Pipidae</taxon>
        <taxon>Xenopodinae</taxon>
        <taxon>Xenopus</taxon>
        <taxon>Xenopus</taxon>
    </lineage>
</organism>
<evidence type="ECO:0000256" key="1">
    <source>
        <dbReference type="ARBA" id="ARBA00004370"/>
    </source>
</evidence>
<comment type="subcellular location">
    <subcellularLocation>
        <location evidence="1">Membrane</location>
    </subcellularLocation>
</comment>
<dbReference type="SUPFAM" id="SSF81321">
    <property type="entry name" value="Family A G protein-coupled receptor-like"/>
    <property type="match status" value="1"/>
</dbReference>
<keyword evidence="3" id="KW-1133">Transmembrane helix</keyword>